<reference evidence="3" key="1">
    <citation type="submission" date="2017-03" db="EMBL/GenBank/DDBJ databases">
        <authorList>
            <person name="Safronova V.I."/>
            <person name="Sazanova A.L."/>
            <person name="Chirak E.R."/>
        </authorList>
    </citation>
    <scope>NUCLEOTIDE SEQUENCE [LARGE SCALE GENOMIC DNA]</scope>
    <source>
        <strain evidence="3">Ach-343</strain>
    </source>
</reference>
<proteinExistence type="predicted"/>
<sequence>MPLDASRSFAPPSVLPDISPSRGEIGCHFCFRQFSTLKKKLRRRSCKSPPSRGEMPGRAEGGAVPPASAS</sequence>
<comment type="caution">
    <text evidence="2">The sequence shown here is derived from an EMBL/GenBank/DDBJ whole genome shotgun (WGS) entry which is preliminary data.</text>
</comment>
<gene>
    <name evidence="2" type="ORF">B5V02_09540</name>
</gene>
<organism evidence="2 3">
    <name type="scientific">Mesorhizobium kowhaii</name>
    <dbReference type="NCBI Taxonomy" id="1300272"/>
    <lineage>
        <taxon>Bacteria</taxon>
        <taxon>Pseudomonadati</taxon>
        <taxon>Pseudomonadota</taxon>
        <taxon>Alphaproteobacteria</taxon>
        <taxon>Hyphomicrobiales</taxon>
        <taxon>Phyllobacteriaceae</taxon>
        <taxon>Mesorhizobium</taxon>
    </lineage>
</organism>
<name>A0A2W7CA38_9HYPH</name>
<evidence type="ECO:0000313" key="3">
    <source>
        <dbReference type="Proteomes" id="UP000248616"/>
    </source>
</evidence>
<dbReference type="AlphaFoldDB" id="A0A2W7CA38"/>
<protein>
    <recommendedName>
        <fullName evidence="4">Propionyl-coenzyme A carboxylase alpha polypeptide</fullName>
    </recommendedName>
</protein>
<keyword evidence="3" id="KW-1185">Reference proteome</keyword>
<evidence type="ECO:0008006" key="4">
    <source>
        <dbReference type="Google" id="ProtNLM"/>
    </source>
</evidence>
<evidence type="ECO:0000256" key="1">
    <source>
        <dbReference type="SAM" id="MobiDB-lite"/>
    </source>
</evidence>
<evidence type="ECO:0000313" key="2">
    <source>
        <dbReference type="EMBL" id="PZV38588.1"/>
    </source>
</evidence>
<dbReference type="EMBL" id="MZXV01000019">
    <property type="protein sequence ID" value="PZV38588.1"/>
    <property type="molecule type" value="Genomic_DNA"/>
</dbReference>
<feature type="region of interest" description="Disordered" evidence="1">
    <location>
        <begin position="1"/>
        <end position="23"/>
    </location>
</feature>
<dbReference type="Proteomes" id="UP000248616">
    <property type="component" value="Unassembled WGS sequence"/>
</dbReference>
<feature type="region of interest" description="Disordered" evidence="1">
    <location>
        <begin position="41"/>
        <end position="70"/>
    </location>
</feature>
<accession>A0A2W7CA38</accession>